<feature type="domain" description="WAP" evidence="2">
    <location>
        <begin position="43"/>
        <end position="74"/>
    </location>
</feature>
<keyword evidence="4" id="KW-1185">Reference proteome</keyword>
<dbReference type="Pfam" id="PF00095">
    <property type="entry name" value="WAP"/>
    <property type="match status" value="1"/>
</dbReference>
<dbReference type="InterPro" id="IPR036645">
    <property type="entry name" value="Elafin-like_sf"/>
</dbReference>
<dbReference type="SUPFAM" id="SSF57256">
    <property type="entry name" value="Elafin-like"/>
    <property type="match status" value="1"/>
</dbReference>
<sequence length="81" mass="8288">MIFAKPPATGHALVLMLSFALSLIHPASAVPAGSQTDYPPPSPTGPILVECRKDADCAPGYSCCATSFSLICLKIPPGATC</sequence>
<name>A0A5C3KU90_COPMA</name>
<dbReference type="Gene3D" id="4.10.75.10">
    <property type="entry name" value="Elafin-like"/>
    <property type="match status" value="1"/>
</dbReference>
<dbReference type="AlphaFoldDB" id="A0A5C3KU90"/>
<organism evidence="3 4">
    <name type="scientific">Coprinopsis marcescibilis</name>
    <name type="common">Agaric fungus</name>
    <name type="synonym">Psathyrella marcescibilis</name>
    <dbReference type="NCBI Taxonomy" id="230819"/>
    <lineage>
        <taxon>Eukaryota</taxon>
        <taxon>Fungi</taxon>
        <taxon>Dikarya</taxon>
        <taxon>Basidiomycota</taxon>
        <taxon>Agaricomycotina</taxon>
        <taxon>Agaricomycetes</taxon>
        <taxon>Agaricomycetidae</taxon>
        <taxon>Agaricales</taxon>
        <taxon>Agaricineae</taxon>
        <taxon>Psathyrellaceae</taxon>
        <taxon>Coprinopsis</taxon>
    </lineage>
</organism>
<evidence type="ECO:0000259" key="2">
    <source>
        <dbReference type="Pfam" id="PF00095"/>
    </source>
</evidence>
<evidence type="ECO:0000256" key="1">
    <source>
        <dbReference type="SAM" id="SignalP"/>
    </source>
</evidence>
<gene>
    <name evidence="3" type="ORF">FA15DRAFT_669910</name>
</gene>
<reference evidence="3 4" key="1">
    <citation type="journal article" date="2019" name="Nat. Ecol. Evol.">
        <title>Megaphylogeny resolves global patterns of mushroom evolution.</title>
        <authorList>
            <person name="Varga T."/>
            <person name="Krizsan K."/>
            <person name="Foldi C."/>
            <person name="Dima B."/>
            <person name="Sanchez-Garcia M."/>
            <person name="Sanchez-Ramirez S."/>
            <person name="Szollosi G.J."/>
            <person name="Szarkandi J.G."/>
            <person name="Papp V."/>
            <person name="Albert L."/>
            <person name="Andreopoulos W."/>
            <person name="Angelini C."/>
            <person name="Antonin V."/>
            <person name="Barry K.W."/>
            <person name="Bougher N.L."/>
            <person name="Buchanan P."/>
            <person name="Buyck B."/>
            <person name="Bense V."/>
            <person name="Catcheside P."/>
            <person name="Chovatia M."/>
            <person name="Cooper J."/>
            <person name="Damon W."/>
            <person name="Desjardin D."/>
            <person name="Finy P."/>
            <person name="Geml J."/>
            <person name="Haridas S."/>
            <person name="Hughes K."/>
            <person name="Justo A."/>
            <person name="Karasinski D."/>
            <person name="Kautmanova I."/>
            <person name="Kiss B."/>
            <person name="Kocsube S."/>
            <person name="Kotiranta H."/>
            <person name="LaButti K.M."/>
            <person name="Lechner B.E."/>
            <person name="Liimatainen K."/>
            <person name="Lipzen A."/>
            <person name="Lukacs Z."/>
            <person name="Mihaltcheva S."/>
            <person name="Morgado L.N."/>
            <person name="Niskanen T."/>
            <person name="Noordeloos M.E."/>
            <person name="Ohm R.A."/>
            <person name="Ortiz-Santana B."/>
            <person name="Ovrebo C."/>
            <person name="Racz N."/>
            <person name="Riley R."/>
            <person name="Savchenko A."/>
            <person name="Shiryaev A."/>
            <person name="Soop K."/>
            <person name="Spirin V."/>
            <person name="Szebenyi C."/>
            <person name="Tomsovsky M."/>
            <person name="Tulloss R.E."/>
            <person name="Uehling J."/>
            <person name="Grigoriev I.V."/>
            <person name="Vagvolgyi C."/>
            <person name="Papp T."/>
            <person name="Martin F.M."/>
            <person name="Miettinen O."/>
            <person name="Hibbett D.S."/>
            <person name="Nagy L.G."/>
        </authorList>
    </citation>
    <scope>NUCLEOTIDE SEQUENCE [LARGE SCALE GENOMIC DNA]</scope>
    <source>
        <strain evidence="3 4">CBS 121175</strain>
    </source>
</reference>
<protein>
    <recommendedName>
        <fullName evidence="2">WAP domain-containing protein</fullName>
    </recommendedName>
</protein>
<feature type="chain" id="PRO_5022680497" description="WAP domain-containing protein" evidence="1">
    <location>
        <begin position="30"/>
        <end position="81"/>
    </location>
</feature>
<evidence type="ECO:0000313" key="3">
    <source>
        <dbReference type="EMBL" id="TFK24056.1"/>
    </source>
</evidence>
<accession>A0A5C3KU90</accession>
<dbReference type="Proteomes" id="UP000307440">
    <property type="component" value="Unassembled WGS sequence"/>
</dbReference>
<feature type="signal peptide" evidence="1">
    <location>
        <begin position="1"/>
        <end position="29"/>
    </location>
</feature>
<evidence type="ECO:0000313" key="4">
    <source>
        <dbReference type="Proteomes" id="UP000307440"/>
    </source>
</evidence>
<dbReference type="EMBL" id="ML210207">
    <property type="protein sequence ID" value="TFK24056.1"/>
    <property type="molecule type" value="Genomic_DNA"/>
</dbReference>
<dbReference type="InterPro" id="IPR008197">
    <property type="entry name" value="WAP_dom"/>
</dbReference>
<keyword evidence="1" id="KW-0732">Signal</keyword>
<proteinExistence type="predicted"/>
<dbReference type="GO" id="GO:0005576">
    <property type="term" value="C:extracellular region"/>
    <property type="evidence" value="ECO:0007669"/>
    <property type="project" value="InterPro"/>
</dbReference>
<dbReference type="GO" id="GO:0030414">
    <property type="term" value="F:peptidase inhibitor activity"/>
    <property type="evidence" value="ECO:0007669"/>
    <property type="project" value="InterPro"/>
</dbReference>